<dbReference type="RefSeq" id="WP_013841294.1">
    <property type="nucleotide sequence ID" value="NC_015589.1"/>
</dbReference>
<dbReference type="Proteomes" id="UP000009234">
    <property type="component" value="Chromosome"/>
</dbReference>
<evidence type="ECO:0000256" key="6">
    <source>
        <dbReference type="SAM" id="MobiDB-lite"/>
    </source>
</evidence>
<feature type="transmembrane region" description="Helical" evidence="5">
    <location>
        <begin position="6"/>
        <end position="27"/>
    </location>
</feature>
<feature type="region of interest" description="Disordered" evidence="6">
    <location>
        <begin position="122"/>
        <end position="145"/>
    </location>
</feature>
<dbReference type="AlphaFoldDB" id="F6DNS8"/>
<dbReference type="KEGG" id="dru:Desru_1249"/>
<dbReference type="GO" id="GO:0009425">
    <property type="term" value="C:bacterial-type flagellum basal body"/>
    <property type="evidence" value="ECO:0007669"/>
    <property type="project" value="UniProtKB-SubCell"/>
</dbReference>
<keyword evidence="8" id="KW-1185">Reference proteome</keyword>
<keyword evidence="3 5" id="KW-1133">Transmembrane helix</keyword>
<keyword evidence="4 5" id="KW-0472">Membrane</keyword>
<gene>
    <name evidence="7" type="ordered locus">Desru_1249</name>
</gene>
<evidence type="ECO:0000256" key="3">
    <source>
        <dbReference type="ARBA" id="ARBA00022989"/>
    </source>
</evidence>
<evidence type="ECO:0000256" key="1">
    <source>
        <dbReference type="ARBA" id="ARBA00022475"/>
    </source>
</evidence>
<proteinExistence type="inferred from homology"/>
<keyword evidence="5" id="KW-0975">Bacterial flagellum</keyword>
<dbReference type="EMBL" id="CP002780">
    <property type="protein sequence ID" value="AEG59523.1"/>
    <property type="molecule type" value="Genomic_DNA"/>
</dbReference>
<dbReference type="OrthoDB" id="1806687at2"/>
<organism evidence="7 8">
    <name type="scientific">Desulforamulus ruminis (strain ATCC 23193 / DSM 2154 / NCIMB 8452 / DL)</name>
    <name type="common">Desulfotomaculum ruminis</name>
    <dbReference type="NCBI Taxonomy" id="696281"/>
    <lineage>
        <taxon>Bacteria</taxon>
        <taxon>Bacillati</taxon>
        <taxon>Bacillota</taxon>
        <taxon>Clostridia</taxon>
        <taxon>Eubacteriales</taxon>
        <taxon>Peptococcaceae</taxon>
        <taxon>Desulforamulus</taxon>
    </lineage>
</organism>
<keyword evidence="2 5" id="KW-0812">Transmembrane</keyword>
<comment type="subcellular location">
    <subcellularLocation>
        <location evidence="5">Cell membrane</location>
    </subcellularLocation>
    <subcellularLocation>
        <location evidence="5">Bacterial flagellum basal body</location>
    </subcellularLocation>
</comment>
<dbReference type="GO" id="GO:0005886">
    <property type="term" value="C:plasma membrane"/>
    <property type="evidence" value="ECO:0007669"/>
    <property type="project" value="UniProtKB-SubCell"/>
</dbReference>
<evidence type="ECO:0000256" key="5">
    <source>
        <dbReference type="RuleBase" id="RU362064"/>
    </source>
</evidence>
<evidence type="ECO:0000256" key="4">
    <source>
        <dbReference type="ARBA" id="ARBA00023136"/>
    </source>
</evidence>
<evidence type="ECO:0000313" key="7">
    <source>
        <dbReference type="EMBL" id="AEG59523.1"/>
    </source>
</evidence>
<accession>F6DNS8</accession>
<evidence type="ECO:0000313" key="8">
    <source>
        <dbReference type="Proteomes" id="UP000009234"/>
    </source>
</evidence>
<comment type="similarity">
    <text evidence="5">Belongs to the FliO/MopB family.</text>
</comment>
<dbReference type="NCBIfam" id="TIGR03500">
    <property type="entry name" value="FliO_TIGR"/>
    <property type="match status" value="1"/>
</dbReference>
<reference evidence="8" key="1">
    <citation type="submission" date="2011-05" db="EMBL/GenBank/DDBJ databases">
        <title>Complete sequence of Desulfotomaculum ruminis DSM 2154.</title>
        <authorList>
            <person name="Lucas S."/>
            <person name="Copeland A."/>
            <person name="Lapidus A."/>
            <person name="Cheng J.-F."/>
            <person name="Goodwin L."/>
            <person name="Pitluck S."/>
            <person name="Lu M."/>
            <person name="Detter J.C."/>
            <person name="Han C."/>
            <person name="Tapia R."/>
            <person name="Land M."/>
            <person name="Hauser L."/>
            <person name="Kyrpides N."/>
            <person name="Ivanova N."/>
            <person name="Mikhailova N."/>
            <person name="Pagani I."/>
            <person name="Stams A.J.M."/>
            <person name="Plugge C.M."/>
            <person name="Muyzer G."/>
            <person name="Kuever J."/>
            <person name="Parshina S.N."/>
            <person name="Ivanova A.E."/>
            <person name="Nazina T.N."/>
            <person name="Brambilla E."/>
            <person name="Spring S."/>
            <person name="Klenk H.-P."/>
            <person name="Woyke T."/>
        </authorList>
    </citation>
    <scope>NUCLEOTIDE SEQUENCE [LARGE SCALE GENOMIC DNA]</scope>
    <source>
        <strain evidence="8">ATCC 23193 / DSM 2154 / NCIB 8452 / DL</strain>
    </source>
</reference>
<sequence length="145" mass="16551">MDKEILWLFIRVLVLLPLILFLAYITIKFGLARNRVFSTGKRYMRTVENLPLGSKGGLTLVEIGGRYYLFALQEGRISLVKEFESLPEPLSFDTDGTAPVAEFSDVLSQKMKHFSQQLSQQYRSGWRRKGKSGSGCPESDQKREK</sequence>
<keyword evidence="1 5" id="KW-1003">Cell membrane</keyword>
<dbReference type="STRING" id="696281.Desru_1249"/>
<name>F6DNS8_DESRL</name>
<dbReference type="InterPro" id="IPR022781">
    <property type="entry name" value="Flagellar_biosynth_FliO"/>
</dbReference>
<reference evidence="7 8" key="2">
    <citation type="journal article" date="2012" name="Stand. Genomic Sci.">
        <title>Complete genome sequence of the sulfate-reducing firmicute Desulfotomaculum ruminis type strain (DL(T)).</title>
        <authorList>
            <person name="Spring S."/>
            <person name="Visser M."/>
            <person name="Lu M."/>
            <person name="Copeland A."/>
            <person name="Lapidus A."/>
            <person name="Lucas S."/>
            <person name="Cheng J.F."/>
            <person name="Han C."/>
            <person name="Tapia R."/>
            <person name="Goodwin L.A."/>
            <person name="Pitluck S."/>
            <person name="Ivanova N."/>
            <person name="Land M."/>
            <person name="Hauser L."/>
            <person name="Larimer F."/>
            <person name="Rohde M."/>
            <person name="Goker M."/>
            <person name="Detter J.C."/>
            <person name="Kyrpides N.C."/>
            <person name="Woyke T."/>
            <person name="Schaap P.J."/>
            <person name="Plugge C.M."/>
            <person name="Muyzer G."/>
            <person name="Kuever J."/>
            <person name="Pereira I.A."/>
            <person name="Parshina S.N."/>
            <person name="Bernier-Latmani R."/>
            <person name="Stams A.J."/>
            <person name="Klenk H.P."/>
        </authorList>
    </citation>
    <scope>NUCLEOTIDE SEQUENCE [LARGE SCALE GENOMIC DNA]</scope>
    <source>
        <strain evidence="8">ATCC 23193 / DSM 2154 / NCIB 8452 / DL</strain>
    </source>
</reference>
<protein>
    <recommendedName>
        <fullName evidence="5">Flagellar protein</fullName>
    </recommendedName>
</protein>
<evidence type="ECO:0000256" key="2">
    <source>
        <dbReference type="ARBA" id="ARBA00022692"/>
    </source>
</evidence>
<dbReference type="Pfam" id="PF04347">
    <property type="entry name" value="FliO"/>
    <property type="match status" value="1"/>
</dbReference>
<dbReference type="HOGENOM" id="CLU_149216_0_0_9"/>
<dbReference type="GO" id="GO:0044781">
    <property type="term" value="P:bacterial-type flagellum organization"/>
    <property type="evidence" value="ECO:0007669"/>
    <property type="project" value="UniProtKB-UniRule"/>
</dbReference>
<dbReference type="eggNOG" id="COG3190">
    <property type="taxonomic scope" value="Bacteria"/>
</dbReference>